<protein>
    <recommendedName>
        <fullName evidence="3">RRM domain-containing protein</fullName>
    </recommendedName>
</protein>
<sequence>MKCSPRRFTITQTVYDSDIYSLVRHHYLHLNNIQDMYHNGYPGVRTPTATMKDFALFSGVNTVSIGGLPLSIEKERLETVCKPFGNVIRTFLTDPTVLSTEYRNCTLTFSDTIDNNALVSNLQSNFPKEDFPQVSISVESNRVQKSVKVVQTLDSKRKLFINESWFRDQSIIYPNVSPLKVFR</sequence>
<name>A0AAV7JI12_9METZ</name>
<proteinExistence type="predicted"/>
<dbReference type="Proteomes" id="UP001165289">
    <property type="component" value="Unassembled WGS sequence"/>
</dbReference>
<evidence type="ECO:0000313" key="2">
    <source>
        <dbReference type="Proteomes" id="UP001165289"/>
    </source>
</evidence>
<evidence type="ECO:0000313" key="1">
    <source>
        <dbReference type="EMBL" id="KAI6648323.1"/>
    </source>
</evidence>
<dbReference type="InterPro" id="IPR035979">
    <property type="entry name" value="RBD_domain_sf"/>
</dbReference>
<dbReference type="AlphaFoldDB" id="A0AAV7JI12"/>
<dbReference type="GO" id="GO:0003676">
    <property type="term" value="F:nucleic acid binding"/>
    <property type="evidence" value="ECO:0007669"/>
    <property type="project" value="InterPro"/>
</dbReference>
<accession>A0AAV7JI12</accession>
<comment type="caution">
    <text evidence="1">The sequence shown here is derived from an EMBL/GenBank/DDBJ whole genome shotgun (WGS) entry which is preliminary data.</text>
</comment>
<gene>
    <name evidence="1" type="ORF">LOD99_12132</name>
</gene>
<dbReference type="SUPFAM" id="SSF54928">
    <property type="entry name" value="RNA-binding domain, RBD"/>
    <property type="match status" value="1"/>
</dbReference>
<organism evidence="1 2">
    <name type="scientific">Oopsacas minuta</name>
    <dbReference type="NCBI Taxonomy" id="111878"/>
    <lineage>
        <taxon>Eukaryota</taxon>
        <taxon>Metazoa</taxon>
        <taxon>Porifera</taxon>
        <taxon>Hexactinellida</taxon>
        <taxon>Hexasterophora</taxon>
        <taxon>Lyssacinosida</taxon>
        <taxon>Leucopsacidae</taxon>
        <taxon>Oopsacas</taxon>
    </lineage>
</organism>
<evidence type="ECO:0008006" key="3">
    <source>
        <dbReference type="Google" id="ProtNLM"/>
    </source>
</evidence>
<reference evidence="1 2" key="1">
    <citation type="journal article" date="2023" name="BMC Biol.">
        <title>The compact genome of the sponge Oopsacas minuta (Hexactinellida) is lacking key metazoan core genes.</title>
        <authorList>
            <person name="Santini S."/>
            <person name="Schenkelaars Q."/>
            <person name="Jourda C."/>
            <person name="Duchesne M."/>
            <person name="Belahbib H."/>
            <person name="Rocher C."/>
            <person name="Selva M."/>
            <person name="Riesgo A."/>
            <person name="Vervoort M."/>
            <person name="Leys S.P."/>
            <person name="Kodjabachian L."/>
            <person name="Le Bivic A."/>
            <person name="Borchiellini C."/>
            <person name="Claverie J.M."/>
            <person name="Renard E."/>
        </authorList>
    </citation>
    <scope>NUCLEOTIDE SEQUENCE [LARGE SCALE GENOMIC DNA]</scope>
    <source>
        <strain evidence="1">SPO-2</strain>
    </source>
</reference>
<dbReference type="EMBL" id="JAKMXF010000332">
    <property type="protein sequence ID" value="KAI6648323.1"/>
    <property type="molecule type" value="Genomic_DNA"/>
</dbReference>
<keyword evidence="2" id="KW-1185">Reference proteome</keyword>